<feature type="transmembrane region" description="Helical" evidence="6">
    <location>
        <begin position="826"/>
        <end position="846"/>
    </location>
</feature>
<evidence type="ECO:0000256" key="4">
    <source>
        <dbReference type="ARBA" id="ARBA00022801"/>
    </source>
</evidence>
<dbReference type="GO" id="GO:0008234">
    <property type="term" value="F:cysteine-type peptidase activity"/>
    <property type="evidence" value="ECO:0007669"/>
    <property type="project" value="UniProtKB-KW"/>
</dbReference>
<keyword evidence="6" id="KW-1133">Transmembrane helix</keyword>
<dbReference type="InterPro" id="IPR038765">
    <property type="entry name" value="Papain-like_cys_pep_sf"/>
</dbReference>
<dbReference type="PANTHER" id="PTHR47359:SF3">
    <property type="entry name" value="NLP_P60 DOMAIN-CONTAINING PROTEIN-RELATED"/>
    <property type="match status" value="1"/>
</dbReference>
<dbReference type="PANTHER" id="PTHR47359">
    <property type="entry name" value="PEPTIDOGLYCAN DL-ENDOPEPTIDASE CWLO"/>
    <property type="match status" value="1"/>
</dbReference>
<feature type="transmembrane region" description="Helical" evidence="6">
    <location>
        <begin position="988"/>
        <end position="1010"/>
    </location>
</feature>
<sequence>MVDGIASALRSAAAIPQAVQAMAAKAVTGLKALIDAAPQVGRAFSATARTIAGAAGDILSTWQGALAKLMPRAAEAANGIRNALASGARAAGDAVTSALRGAASAAGSAWQAATRPAAAAFNTIAAAASSVGSRISGTISGWASAAAGAMSRFAAPAVSAFNSVANAASGFGGRALSAVTGWTSQAASRVSSAMGTVGSAIGSTRSIVGSTMSSVQSIWQSAWSRMPAPVTNVVSSIGRGLSGLPGRIGGAIASGTASAVNSAATLASRIGDTLQQGVATGVRMTGLALAGLGTVITANLGGAIQRADQLNVFPKVMANIGYSSQEAGEQIKRISTSLDGLPTATDDIVRMAQSLAPLTGDLTSATDVSLALNNALLAGGASTVLAGNAMEQYRQMLAKNSVDMQGWRSMVMAMPGQMDMVAKSLLGASANSMELYDAMKTGTVSFEDFNNALLELNSNGIDGLSGFEEQARTATQGIGTAFINAGTRIKRAMAAVIDAIGVDVISKKINDLTSGIVGFGEKVAAAITKLKGSQAFDGLNVSLSTMLPVLGGLFGALGPLLSQIPLIGRAFVGLTGPVGIAIGLFAAMMANSQQLRDALGTAFKTIGEVFTSTPMKEALTGLSDSLGKVANQMGGALATAVSTIAPALASMASTVLPVLASTLGTVVEALSPIAGTIMTTIASVLAQILPVLAQLAAMVLPVIASVISRLAEALAPVIQQIATVLVGALAQLLPVVLQVAEMILPVVVDLIDQLLPVITEVITVIANLVAEILPVLVEVISAILPVLAQIVSAILPVLAPLLSAIVQVISAVVQVLAAVLVPVIRVLAAIIVPVIQVIGAVFLWLWEHVVSPVFTWITERISGFADWMVNTGVPAIQGAWEHISDAASTLWEWVTWVWGNIREAIQPFIDWMVDTGWPAIQVAWDAIVAAASTLWEWVTWAWNGIWGVINPVVTWIGTYVAPVVAAAWDVVTAAASTLWEWVTWAWNGIWSVISVVVDWIGTYVAPVVQAAWDIIAAAASNLWSWVTWAWNGIWSAILAVVNWLYYTAWPNIQGVWTGIQNGANRLWNGIVTIWNGIWTTIDRVRNWLVNTLWGAIDRVWSGIRTGAERMRDGITSAFNRVRGAAARPINFVIRTVYTNGIKTLVDKIMETLGLDLRMPTVSPIAEYASGGVLPGYTPGRDIYHFVSPDGGGRLALSGGEAIMRPEWVRAVGGRRAVNAMNSAAAGRRPIPGGDSGMIEQAFAPGGIWDAIKETGKSVAGGVSAAVNWVKDTASAVSDIVTDPAGAIENLIRTPIKALIDAHSGAGAFWDAGKKIVWKTIDGAEEWLKSHLPSLGGGEGGPDGTAVAGDLVTQARLAIGTPYVWGGVNVPGGVDCSGLIVWALRKLGYNVPRHTASTFQANSTPGSANNPGTLLFWGGSVGAGGAHHVAIASGGGRMIEAPTFGIPVREIGIYGGPSAGVFRYDQGGWLQPGTGMVTNQTRHPEAVMTGSQWDKIDRLVTALEDGALGPKVLEVRDVDDLLIGRMRVEAEDTVITYDRLNY</sequence>
<keyword evidence="3" id="KW-0645">Protease</keyword>
<dbReference type="Pfam" id="PF20155">
    <property type="entry name" value="TMP_3"/>
    <property type="match status" value="1"/>
</dbReference>
<evidence type="ECO:0000256" key="1">
    <source>
        <dbReference type="ARBA" id="ARBA00007074"/>
    </source>
</evidence>
<feature type="domain" description="NlpC/P60" evidence="7">
    <location>
        <begin position="1344"/>
        <end position="1465"/>
    </location>
</feature>
<comment type="similarity">
    <text evidence="1">Belongs to the peptidase C40 family.</text>
</comment>
<keyword evidence="2" id="KW-1188">Viral release from host cell</keyword>
<dbReference type="GO" id="GO:0098003">
    <property type="term" value="P:viral tail assembly"/>
    <property type="evidence" value="ECO:0007669"/>
    <property type="project" value="UniProtKB-KW"/>
</dbReference>
<evidence type="ECO:0000256" key="5">
    <source>
        <dbReference type="ARBA" id="ARBA00022807"/>
    </source>
</evidence>
<keyword evidence="6" id="KW-0812">Transmembrane</keyword>
<dbReference type="GO" id="GO:0001897">
    <property type="term" value="P:symbiont-mediated cytolysis of host cell"/>
    <property type="evidence" value="ECO:0007669"/>
    <property type="project" value="UniProtKB-ARBA"/>
</dbReference>
<dbReference type="SUPFAM" id="SSF54001">
    <property type="entry name" value="Cysteine proteinases"/>
    <property type="match status" value="1"/>
</dbReference>
<dbReference type="InterPro" id="IPR051794">
    <property type="entry name" value="PG_Endopeptidase_C40"/>
</dbReference>
<feature type="transmembrane region" description="Helical" evidence="6">
    <location>
        <begin position="539"/>
        <end position="560"/>
    </location>
</feature>
<feature type="transmembrane region" description="Helical" evidence="6">
    <location>
        <begin position="680"/>
        <end position="706"/>
    </location>
</feature>
<dbReference type="SUPFAM" id="SSF48371">
    <property type="entry name" value="ARM repeat"/>
    <property type="match status" value="1"/>
</dbReference>
<dbReference type="Pfam" id="PF00877">
    <property type="entry name" value="NLPC_P60"/>
    <property type="match status" value="1"/>
</dbReference>
<dbReference type="InterPro" id="IPR013491">
    <property type="entry name" value="Tape_meas_N"/>
</dbReference>
<dbReference type="NCBIfam" id="TIGR02675">
    <property type="entry name" value="tape_meas_nterm"/>
    <property type="match status" value="1"/>
</dbReference>
<evidence type="ECO:0000256" key="3">
    <source>
        <dbReference type="ARBA" id="ARBA00022670"/>
    </source>
</evidence>
<dbReference type="Gene3D" id="1.20.120.20">
    <property type="entry name" value="Apolipoprotein"/>
    <property type="match status" value="1"/>
</dbReference>
<dbReference type="Gene3D" id="3.90.1720.10">
    <property type="entry name" value="endopeptidase domain like (from Nostoc punctiforme)"/>
    <property type="match status" value="1"/>
</dbReference>
<proteinExistence type="inferred from homology"/>
<keyword evidence="5" id="KW-0788">Thiol protease</keyword>
<dbReference type="EMBL" id="BK014810">
    <property type="protein sequence ID" value="DAD76820.1"/>
    <property type="molecule type" value="Genomic_DNA"/>
</dbReference>
<keyword evidence="2" id="KW-1245">Viral tail assembly</keyword>
<feature type="transmembrane region" description="Helical" evidence="6">
    <location>
        <begin position="636"/>
        <end position="660"/>
    </location>
</feature>
<keyword evidence="4" id="KW-0378">Hydrolase</keyword>
<feature type="transmembrane region" description="Helical" evidence="6">
    <location>
        <begin position="566"/>
        <end position="587"/>
    </location>
</feature>
<feature type="transmembrane region" description="Helical" evidence="6">
    <location>
        <begin position="945"/>
        <end position="968"/>
    </location>
</feature>
<evidence type="ECO:0000256" key="6">
    <source>
        <dbReference type="SAM" id="Phobius"/>
    </source>
</evidence>
<dbReference type="InterPro" id="IPR016024">
    <property type="entry name" value="ARM-type_fold"/>
</dbReference>
<dbReference type="InterPro" id="IPR000064">
    <property type="entry name" value="NLP_P60_dom"/>
</dbReference>
<protein>
    <submittedName>
        <fullName evidence="8">Minor tail protein</fullName>
    </submittedName>
</protein>
<accession>A0A8S5M3M0</accession>
<name>A0A8S5M3M0_9CAUD</name>
<organism evidence="8">
    <name type="scientific">Siphoviridae sp. ctz7e2</name>
    <dbReference type="NCBI Taxonomy" id="2826526"/>
    <lineage>
        <taxon>Viruses</taxon>
        <taxon>Duplodnaviria</taxon>
        <taxon>Heunggongvirae</taxon>
        <taxon>Uroviricota</taxon>
        <taxon>Caudoviricetes</taxon>
    </lineage>
</organism>
<evidence type="ECO:0000259" key="7">
    <source>
        <dbReference type="PROSITE" id="PS51935"/>
    </source>
</evidence>
<feature type="transmembrane region" description="Helical" evidence="6">
    <location>
        <begin position="1022"/>
        <end position="1045"/>
    </location>
</feature>
<keyword evidence="6" id="KW-0472">Membrane</keyword>
<dbReference type="PROSITE" id="PS51935">
    <property type="entry name" value="NLPC_P60"/>
    <property type="match status" value="1"/>
</dbReference>
<dbReference type="GO" id="GO:0006508">
    <property type="term" value="P:proteolysis"/>
    <property type="evidence" value="ECO:0007669"/>
    <property type="project" value="UniProtKB-KW"/>
</dbReference>
<evidence type="ECO:0000256" key="2">
    <source>
        <dbReference type="ARBA" id="ARBA00022465"/>
    </source>
</evidence>
<reference evidence="8" key="1">
    <citation type="journal article" date="2021" name="Proc. Natl. Acad. Sci. U.S.A.">
        <title>A Catalog of Tens of Thousands of Viruses from Human Metagenomes Reveals Hidden Associations with Chronic Diseases.</title>
        <authorList>
            <person name="Tisza M.J."/>
            <person name="Buck C.B."/>
        </authorList>
    </citation>
    <scope>NUCLEOTIDE SEQUENCE</scope>
    <source>
        <strain evidence="8">Ctz7e2</strain>
    </source>
</reference>
<evidence type="ECO:0000313" key="8">
    <source>
        <dbReference type="EMBL" id="DAD76820.1"/>
    </source>
</evidence>